<dbReference type="GO" id="GO:0008113">
    <property type="term" value="F:peptide-methionine (S)-S-oxide reductase activity"/>
    <property type="evidence" value="ECO:0007669"/>
    <property type="project" value="InterPro"/>
</dbReference>
<dbReference type="PANTHER" id="PTHR42799:SF18">
    <property type="entry name" value="PEPTIDE-METHIONINE (S)-S-OXIDE REDUCTASE"/>
    <property type="match status" value="1"/>
</dbReference>
<evidence type="ECO:0000313" key="5">
    <source>
        <dbReference type="Proteomes" id="UP000811609"/>
    </source>
</evidence>
<dbReference type="AlphaFoldDB" id="A0A8T1NT30"/>
<gene>
    <name evidence="4" type="ORF">CIPAW_12G033800</name>
</gene>
<dbReference type="GO" id="GO:0034599">
    <property type="term" value="P:cellular response to oxidative stress"/>
    <property type="evidence" value="ECO:0007669"/>
    <property type="project" value="TreeGrafter"/>
</dbReference>
<evidence type="ECO:0000256" key="1">
    <source>
        <dbReference type="ARBA" id="ARBA00030273"/>
    </source>
</evidence>
<dbReference type="Proteomes" id="UP000811609">
    <property type="component" value="Chromosome 12"/>
</dbReference>
<dbReference type="InterPro" id="IPR002569">
    <property type="entry name" value="Met_Sox_Rdtase_MsrA_dom"/>
</dbReference>
<organism evidence="4 5">
    <name type="scientific">Carya illinoinensis</name>
    <name type="common">Pecan</name>
    <dbReference type="NCBI Taxonomy" id="32201"/>
    <lineage>
        <taxon>Eukaryota</taxon>
        <taxon>Viridiplantae</taxon>
        <taxon>Streptophyta</taxon>
        <taxon>Embryophyta</taxon>
        <taxon>Tracheophyta</taxon>
        <taxon>Spermatophyta</taxon>
        <taxon>Magnoliopsida</taxon>
        <taxon>eudicotyledons</taxon>
        <taxon>Gunneridae</taxon>
        <taxon>Pentapetalae</taxon>
        <taxon>rosids</taxon>
        <taxon>fabids</taxon>
        <taxon>Fagales</taxon>
        <taxon>Juglandaceae</taxon>
        <taxon>Carya</taxon>
    </lineage>
</organism>
<proteinExistence type="predicted"/>
<feature type="domain" description="Peptide methionine sulphoxide reductase MsrA" evidence="3">
    <location>
        <begin position="29"/>
        <end position="96"/>
    </location>
</feature>
<name>A0A8T1NT30_CARIL</name>
<comment type="caution">
    <text evidence="4">The sequence shown here is derived from an EMBL/GenBank/DDBJ whole genome shotgun (WGS) entry which is preliminary data.</text>
</comment>
<dbReference type="Pfam" id="PF01625">
    <property type="entry name" value="PMSR"/>
    <property type="match status" value="1"/>
</dbReference>
<reference evidence="4" key="1">
    <citation type="submission" date="2020-12" db="EMBL/GenBank/DDBJ databases">
        <title>WGS assembly of Carya illinoinensis cv. Pawnee.</title>
        <authorList>
            <person name="Platts A."/>
            <person name="Shu S."/>
            <person name="Wright S."/>
            <person name="Barry K."/>
            <person name="Edger P."/>
            <person name="Pires J.C."/>
            <person name="Schmutz J."/>
        </authorList>
    </citation>
    <scope>NUCLEOTIDE SEQUENCE</scope>
    <source>
        <tissue evidence="4">Leaf</tissue>
    </source>
</reference>
<protein>
    <recommendedName>
        <fullName evidence="1">Protein-methionine-S-oxide reductase</fullName>
    </recommendedName>
</protein>
<dbReference type="GO" id="GO:0005737">
    <property type="term" value="C:cytoplasm"/>
    <property type="evidence" value="ECO:0007669"/>
    <property type="project" value="TreeGrafter"/>
</dbReference>
<feature type="region of interest" description="Disordered" evidence="2">
    <location>
        <begin position="1"/>
        <end position="24"/>
    </location>
</feature>
<dbReference type="PANTHER" id="PTHR42799">
    <property type="entry name" value="MITOCHONDRIAL PEPTIDE METHIONINE SULFOXIDE REDUCTASE"/>
    <property type="match status" value="1"/>
</dbReference>
<keyword evidence="5" id="KW-1185">Reference proteome</keyword>
<evidence type="ECO:0000259" key="3">
    <source>
        <dbReference type="Pfam" id="PF01625"/>
    </source>
</evidence>
<evidence type="ECO:0000256" key="2">
    <source>
        <dbReference type="SAM" id="MobiDB-lite"/>
    </source>
</evidence>
<sequence>MASTAAAAHNPALDPDTDAPDDPGHELAEFGAGCFWGVELAFQRVVGLVRTEVGYSQGHVPDPNYKLVCSGTTNHVEVVRVHFDPKVCPYTSLLSTSLSSGLAMIRQASIARVVMWEHNIDQEYTTTMRTRLVWLSNQRKLSSWS</sequence>
<evidence type="ECO:0000313" key="4">
    <source>
        <dbReference type="EMBL" id="KAG6633228.1"/>
    </source>
</evidence>
<dbReference type="InterPro" id="IPR050162">
    <property type="entry name" value="MsrA_MetSO_reductase"/>
</dbReference>
<dbReference type="EMBL" id="CM031820">
    <property type="protein sequence ID" value="KAG6633228.1"/>
    <property type="molecule type" value="Genomic_DNA"/>
</dbReference>
<accession>A0A8T1NT30</accession>